<dbReference type="EMBL" id="CP025958">
    <property type="protein sequence ID" value="AWM36844.1"/>
    <property type="molecule type" value="Genomic_DNA"/>
</dbReference>
<reference evidence="1 2" key="1">
    <citation type="submission" date="2018-01" db="EMBL/GenBank/DDBJ databases">
        <title>G. obscuriglobus.</title>
        <authorList>
            <person name="Franke J."/>
            <person name="Blomberg W."/>
            <person name="Selmecki A."/>
        </authorList>
    </citation>
    <scope>NUCLEOTIDE SEQUENCE [LARGE SCALE GENOMIC DNA]</scope>
    <source>
        <strain evidence="1 2">DSM 5831</strain>
    </source>
</reference>
<organism evidence="1 2">
    <name type="scientific">Gemmata obscuriglobus</name>
    <dbReference type="NCBI Taxonomy" id="114"/>
    <lineage>
        <taxon>Bacteria</taxon>
        <taxon>Pseudomonadati</taxon>
        <taxon>Planctomycetota</taxon>
        <taxon>Planctomycetia</taxon>
        <taxon>Gemmatales</taxon>
        <taxon>Gemmataceae</taxon>
        <taxon>Gemmata</taxon>
    </lineage>
</organism>
<keyword evidence="2" id="KW-1185">Reference proteome</keyword>
<dbReference type="RefSeq" id="WP_010035746.1">
    <property type="nucleotide sequence ID" value="NZ_CP025958.1"/>
</dbReference>
<dbReference type="AlphaFoldDB" id="A0A2Z3H5F2"/>
<evidence type="ECO:0000313" key="1">
    <source>
        <dbReference type="EMBL" id="AWM36844.1"/>
    </source>
</evidence>
<dbReference type="KEGG" id="gog:C1280_07315"/>
<gene>
    <name evidence="1" type="ORF">C1280_07315</name>
</gene>
<dbReference type="Proteomes" id="UP000245802">
    <property type="component" value="Chromosome"/>
</dbReference>
<proteinExistence type="predicted"/>
<accession>A0A2Z3H5F2</accession>
<protein>
    <submittedName>
        <fullName evidence="1">Uncharacterized protein</fullName>
    </submittedName>
</protein>
<sequence length="157" mass="17392">MGKFADFYVVPPAEAGAAARSMGGSERWPHYHINRVDVFQVATLYDLLRGVAGESTWQQFEQQVEADSADEESAELVDDEDGGLLFLVSTFPPDFVERLAEMSVADRSSIAAQWQAHPEFFWSRNAEVAAEVVGELCRLAVLARQRQEVVILAESGE</sequence>
<dbReference type="OrthoDB" id="9915966at2"/>
<name>A0A2Z3H5F2_9BACT</name>
<evidence type="ECO:0000313" key="2">
    <source>
        <dbReference type="Proteomes" id="UP000245802"/>
    </source>
</evidence>